<feature type="transmembrane region" description="Helical" evidence="1">
    <location>
        <begin position="25"/>
        <end position="53"/>
    </location>
</feature>
<evidence type="ECO:0000313" key="3">
    <source>
        <dbReference type="Proteomes" id="UP000029553"/>
    </source>
</evidence>
<dbReference type="AlphaFoldDB" id="A0A096H074"/>
<reference evidence="2 3" key="1">
    <citation type="submission" date="2013-09" db="EMBL/GenBank/DDBJ databases">
        <title>High correlation between genotypes and phenotypes of environmental bacteria Comamonas testosteroni strains.</title>
        <authorList>
            <person name="Liu L."/>
            <person name="Zhu W."/>
            <person name="Xia X."/>
            <person name="Xu B."/>
            <person name="Luo M."/>
            <person name="Wang G."/>
        </authorList>
    </citation>
    <scope>NUCLEOTIDE SEQUENCE [LARGE SCALE GENOMIC DNA]</scope>
    <source>
        <strain evidence="2 3">JL40</strain>
    </source>
</reference>
<evidence type="ECO:0008006" key="4">
    <source>
        <dbReference type="Google" id="ProtNLM"/>
    </source>
</evidence>
<evidence type="ECO:0000256" key="1">
    <source>
        <dbReference type="SAM" id="Phobius"/>
    </source>
</evidence>
<sequence>MEHFPCAGDGAVLPWRAEWKAIMSIWAWIFRVAGGRFMIGVLLVLLGCTGLNMPTLEKDGEVVIQTALWNFGHWPFVLCLGAGLVLISWAYVTAKEWQGAKFHNPEIQAIADEMDAAIRAEKESPAGQRKARIKSVGIVAIFLGVGVVVTGLVSDELLLSDWYKIWFGFGMGLIGLGAVALALFWD</sequence>
<proteinExistence type="predicted"/>
<accession>A0A096H074</accession>
<evidence type="ECO:0000313" key="2">
    <source>
        <dbReference type="EMBL" id="KGH30850.1"/>
    </source>
</evidence>
<organism evidence="2 3">
    <name type="scientific">Comamonas testosteroni</name>
    <name type="common">Pseudomonas testosteroni</name>
    <dbReference type="NCBI Taxonomy" id="285"/>
    <lineage>
        <taxon>Bacteria</taxon>
        <taxon>Pseudomonadati</taxon>
        <taxon>Pseudomonadota</taxon>
        <taxon>Betaproteobacteria</taxon>
        <taxon>Burkholderiales</taxon>
        <taxon>Comamonadaceae</taxon>
        <taxon>Comamonas</taxon>
    </lineage>
</organism>
<keyword evidence="1" id="KW-0472">Membrane</keyword>
<dbReference type="Proteomes" id="UP000029553">
    <property type="component" value="Unassembled WGS sequence"/>
</dbReference>
<name>A0A096H074_COMTE</name>
<keyword evidence="1" id="KW-0812">Transmembrane</keyword>
<gene>
    <name evidence="2" type="ORF">P353_08290</name>
</gene>
<feature type="transmembrane region" description="Helical" evidence="1">
    <location>
        <begin position="165"/>
        <end position="185"/>
    </location>
</feature>
<feature type="transmembrane region" description="Helical" evidence="1">
    <location>
        <begin position="73"/>
        <end position="92"/>
    </location>
</feature>
<dbReference type="EMBL" id="AWOR01000037">
    <property type="protein sequence ID" value="KGH30850.1"/>
    <property type="molecule type" value="Genomic_DNA"/>
</dbReference>
<comment type="caution">
    <text evidence="2">The sequence shown here is derived from an EMBL/GenBank/DDBJ whole genome shotgun (WGS) entry which is preliminary data.</text>
</comment>
<keyword evidence="1" id="KW-1133">Transmembrane helix</keyword>
<feature type="transmembrane region" description="Helical" evidence="1">
    <location>
        <begin position="136"/>
        <end position="153"/>
    </location>
</feature>
<protein>
    <recommendedName>
        <fullName evidence="4">Transmembrane protein</fullName>
    </recommendedName>
</protein>